<feature type="domain" description="Arginine repressor DNA-binding" evidence="9">
    <location>
        <begin position="1"/>
        <end position="68"/>
    </location>
</feature>
<evidence type="ECO:0000256" key="6">
    <source>
        <dbReference type="ARBA" id="ARBA00023163"/>
    </source>
</evidence>
<keyword evidence="7" id="KW-0055">Arginine biosynthesis</keyword>
<evidence type="ECO:0000259" key="10">
    <source>
        <dbReference type="Pfam" id="PF02863"/>
    </source>
</evidence>
<evidence type="ECO:0000313" key="11">
    <source>
        <dbReference type="EMBL" id="SDK11322.1"/>
    </source>
</evidence>
<dbReference type="OrthoDB" id="9807089at2"/>
<dbReference type="GO" id="GO:1900079">
    <property type="term" value="P:regulation of arginine biosynthetic process"/>
    <property type="evidence" value="ECO:0007669"/>
    <property type="project" value="UniProtKB-UniRule"/>
</dbReference>
<keyword evidence="4 7" id="KW-0805">Transcription regulation</keyword>
<reference evidence="12" key="1">
    <citation type="submission" date="2016-10" db="EMBL/GenBank/DDBJ databases">
        <authorList>
            <person name="Varghese N."/>
            <person name="Submissions S."/>
        </authorList>
    </citation>
    <scope>NUCLEOTIDE SEQUENCE [LARGE SCALE GENOMIC DNA]</scope>
    <source>
        <strain evidence="12">DSM 19181</strain>
    </source>
</reference>
<dbReference type="RefSeq" id="WP_091266098.1">
    <property type="nucleotide sequence ID" value="NZ_FNFK01000013.1"/>
</dbReference>
<keyword evidence="5 7" id="KW-0238">DNA-binding</keyword>
<dbReference type="STRING" id="426701.SAMN04488098_101319"/>
<comment type="similarity">
    <text evidence="2 7">Belongs to the ArgR family.</text>
</comment>
<dbReference type="Pfam" id="PF02863">
    <property type="entry name" value="Arg_repressor_C"/>
    <property type="match status" value="1"/>
</dbReference>
<dbReference type="GO" id="GO:0005737">
    <property type="term" value="C:cytoplasm"/>
    <property type="evidence" value="ECO:0007669"/>
    <property type="project" value="UniProtKB-SubCell"/>
</dbReference>
<dbReference type="NCBIfam" id="TIGR01529">
    <property type="entry name" value="argR_whole"/>
    <property type="match status" value="1"/>
</dbReference>
<dbReference type="PANTHER" id="PTHR34471:SF1">
    <property type="entry name" value="ARGININE REPRESSOR"/>
    <property type="match status" value="1"/>
</dbReference>
<dbReference type="PANTHER" id="PTHR34471">
    <property type="entry name" value="ARGININE REPRESSOR"/>
    <property type="match status" value="1"/>
</dbReference>
<dbReference type="Gene3D" id="3.30.1360.40">
    <property type="match status" value="1"/>
</dbReference>
<dbReference type="Pfam" id="PF01316">
    <property type="entry name" value="Arg_repressor"/>
    <property type="match status" value="1"/>
</dbReference>
<evidence type="ECO:0000256" key="3">
    <source>
        <dbReference type="ARBA" id="ARBA00022490"/>
    </source>
</evidence>
<dbReference type="HAMAP" id="MF_00173">
    <property type="entry name" value="Arg_repressor"/>
    <property type="match status" value="1"/>
</dbReference>
<dbReference type="SUPFAM" id="SSF55252">
    <property type="entry name" value="C-terminal domain of arginine repressor"/>
    <property type="match status" value="1"/>
</dbReference>
<protein>
    <recommendedName>
        <fullName evidence="7 8">Arginine repressor</fullName>
    </recommendedName>
</protein>
<comment type="subcellular location">
    <subcellularLocation>
        <location evidence="1 7">Cytoplasm</location>
    </subcellularLocation>
</comment>
<comment type="pathway">
    <text evidence="7">Amino-acid biosynthesis; L-arginine biosynthesis [regulation].</text>
</comment>
<keyword evidence="7" id="KW-0678">Repressor</keyword>
<dbReference type="GO" id="GO:0003677">
    <property type="term" value="F:DNA binding"/>
    <property type="evidence" value="ECO:0007669"/>
    <property type="project" value="UniProtKB-KW"/>
</dbReference>
<evidence type="ECO:0000256" key="2">
    <source>
        <dbReference type="ARBA" id="ARBA00008316"/>
    </source>
</evidence>
<dbReference type="InterPro" id="IPR036388">
    <property type="entry name" value="WH-like_DNA-bd_sf"/>
</dbReference>
<dbReference type="PRINTS" id="PR01467">
    <property type="entry name" value="ARGREPRESSOR"/>
</dbReference>
<evidence type="ECO:0000256" key="1">
    <source>
        <dbReference type="ARBA" id="ARBA00004496"/>
    </source>
</evidence>
<evidence type="ECO:0000313" key="12">
    <source>
        <dbReference type="Proteomes" id="UP000199433"/>
    </source>
</evidence>
<name>A0A1G8Z8C1_9LACT</name>
<dbReference type="AlphaFoldDB" id="A0A1G8Z8C1"/>
<dbReference type="InterPro" id="IPR020900">
    <property type="entry name" value="Arg_repress_DNA-bd"/>
</dbReference>
<keyword evidence="12" id="KW-1185">Reference proteome</keyword>
<comment type="function">
    <text evidence="7">Regulates arginine biosynthesis genes.</text>
</comment>
<gene>
    <name evidence="7" type="primary">argR</name>
    <name evidence="11" type="ORF">SAMN04488098_101319</name>
</gene>
<dbReference type="Gene3D" id="1.10.10.10">
    <property type="entry name" value="Winged helix-like DNA-binding domain superfamily/Winged helix DNA-binding domain"/>
    <property type="match status" value="1"/>
</dbReference>
<evidence type="ECO:0000259" key="9">
    <source>
        <dbReference type="Pfam" id="PF01316"/>
    </source>
</evidence>
<dbReference type="GO" id="GO:0034618">
    <property type="term" value="F:arginine binding"/>
    <property type="evidence" value="ECO:0007669"/>
    <property type="project" value="InterPro"/>
</dbReference>
<organism evidence="11 12">
    <name type="scientific">Alkalibacterium thalassium</name>
    <dbReference type="NCBI Taxonomy" id="426701"/>
    <lineage>
        <taxon>Bacteria</taxon>
        <taxon>Bacillati</taxon>
        <taxon>Bacillota</taxon>
        <taxon>Bacilli</taxon>
        <taxon>Lactobacillales</taxon>
        <taxon>Carnobacteriaceae</taxon>
        <taxon>Alkalibacterium</taxon>
    </lineage>
</organism>
<evidence type="ECO:0000256" key="5">
    <source>
        <dbReference type="ARBA" id="ARBA00023125"/>
    </source>
</evidence>
<sequence length="149" mass="17220">MKKKERHQLLRELVQQEVIQKQEDFVDILKKRGIDITQATISRDIKELQLIKVPAQEGGYQYNLPPEMNYNISKKLARLMKDAFVSIDTQKEFVLIKTLPGNAFALGTLIETAKYQEVFGCISGDDTVLIICRDEDSAERFQRRIISFI</sequence>
<dbReference type="GO" id="GO:0006526">
    <property type="term" value="P:L-arginine biosynthetic process"/>
    <property type="evidence" value="ECO:0007669"/>
    <property type="project" value="UniProtKB-UniPathway"/>
</dbReference>
<dbReference type="SUPFAM" id="SSF46785">
    <property type="entry name" value="Winged helix' DNA-binding domain"/>
    <property type="match status" value="1"/>
</dbReference>
<dbReference type="InterPro" id="IPR001669">
    <property type="entry name" value="Arg_repress"/>
</dbReference>
<dbReference type="UniPathway" id="UPA00068"/>
<feature type="domain" description="Arginine repressor C-terminal" evidence="10">
    <location>
        <begin position="80"/>
        <end position="145"/>
    </location>
</feature>
<dbReference type="InterPro" id="IPR036390">
    <property type="entry name" value="WH_DNA-bd_sf"/>
</dbReference>
<keyword evidence="7" id="KW-0028">Amino-acid biosynthesis</keyword>
<dbReference type="EMBL" id="FNFK01000013">
    <property type="protein sequence ID" value="SDK11322.1"/>
    <property type="molecule type" value="Genomic_DNA"/>
</dbReference>
<keyword evidence="6 7" id="KW-0804">Transcription</keyword>
<dbReference type="Proteomes" id="UP000199433">
    <property type="component" value="Unassembled WGS sequence"/>
</dbReference>
<evidence type="ECO:0000256" key="7">
    <source>
        <dbReference type="HAMAP-Rule" id="MF_00173"/>
    </source>
</evidence>
<accession>A0A1G8Z8C1</accession>
<proteinExistence type="inferred from homology"/>
<evidence type="ECO:0000256" key="4">
    <source>
        <dbReference type="ARBA" id="ARBA00023015"/>
    </source>
</evidence>
<evidence type="ECO:0000256" key="8">
    <source>
        <dbReference type="NCBIfam" id="TIGR01529"/>
    </source>
</evidence>
<keyword evidence="3 7" id="KW-0963">Cytoplasm</keyword>
<dbReference type="InterPro" id="IPR020899">
    <property type="entry name" value="Arg_repress_C"/>
</dbReference>
<dbReference type="GO" id="GO:0051259">
    <property type="term" value="P:protein complex oligomerization"/>
    <property type="evidence" value="ECO:0007669"/>
    <property type="project" value="InterPro"/>
</dbReference>
<dbReference type="GO" id="GO:0003700">
    <property type="term" value="F:DNA-binding transcription factor activity"/>
    <property type="evidence" value="ECO:0007669"/>
    <property type="project" value="UniProtKB-UniRule"/>
</dbReference>
<dbReference type="InterPro" id="IPR036251">
    <property type="entry name" value="Arg_repress_C_sf"/>
</dbReference>